<feature type="transmembrane region" description="Helical" evidence="1">
    <location>
        <begin position="6"/>
        <end position="27"/>
    </location>
</feature>
<dbReference type="Proteomes" id="UP001220022">
    <property type="component" value="Unassembled WGS sequence"/>
</dbReference>
<reference evidence="2 3" key="1">
    <citation type="submission" date="2023-03" db="EMBL/GenBank/DDBJ databases">
        <title>Draft genome sequence of type strain Streptomyces ferralitis JCM 14344.</title>
        <authorList>
            <person name="Klaysubun C."/>
            <person name="Duangmal K."/>
        </authorList>
    </citation>
    <scope>NUCLEOTIDE SEQUENCE [LARGE SCALE GENOMIC DNA]</scope>
    <source>
        <strain evidence="2 3">JCM 14344</strain>
    </source>
</reference>
<keyword evidence="1" id="KW-1133">Transmembrane helix</keyword>
<organism evidence="2 3">
    <name type="scientific">Streptantibioticus ferralitis</name>
    <dbReference type="NCBI Taxonomy" id="236510"/>
    <lineage>
        <taxon>Bacteria</taxon>
        <taxon>Bacillati</taxon>
        <taxon>Actinomycetota</taxon>
        <taxon>Actinomycetes</taxon>
        <taxon>Kitasatosporales</taxon>
        <taxon>Streptomycetaceae</taxon>
        <taxon>Streptantibioticus</taxon>
    </lineage>
</organism>
<evidence type="ECO:0000313" key="3">
    <source>
        <dbReference type="Proteomes" id="UP001220022"/>
    </source>
</evidence>
<keyword evidence="1" id="KW-0472">Membrane</keyword>
<accession>A0ABT5ZBA9</accession>
<sequence length="97" mass="10039">MTTTMLYAVVLGAAAGGGLWLIAHGALPREQPLKDPDSVGDTGHAEATGAEIAVFVTHRQPTQILSLAGIDQLVTTAHATARAEQGITTPWLQGKTP</sequence>
<evidence type="ECO:0000313" key="2">
    <source>
        <dbReference type="EMBL" id="MDF2261125.1"/>
    </source>
</evidence>
<keyword evidence="1" id="KW-0812">Transmembrane</keyword>
<gene>
    <name evidence="2" type="ORF">P2L57_37035</name>
</gene>
<evidence type="ECO:0000256" key="1">
    <source>
        <dbReference type="SAM" id="Phobius"/>
    </source>
</evidence>
<dbReference type="RefSeq" id="WP_275822415.1">
    <property type="nucleotide sequence ID" value="NZ_BAAANM010000044.1"/>
</dbReference>
<dbReference type="EMBL" id="JARHTQ010000048">
    <property type="protein sequence ID" value="MDF2261125.1"/>
    <property type="molecule type" value="Genomic_DNA"/>
</dbReference>
<keyword evidence="3" id="KW-1185">Reference proteome</keyword>
<comment type="caution">
    <text evidence="2">The sequence shown here is derived from an EMBL/GenBank/DDBJ whole genome shotgun (WGS) entry which is preliminary data.</text>
</comment>
<proteinExistence type="predicted"/>
<name>A0ABT5ZBA9_9ACTN</name>
<protein>
    <submittedName>
        <fullName evidence="2">Uncharacterized protein</fullName>
    </submittedName>
</protein>